<dbReference type="Pfam" id="PF13343">
    <property type="entry name" value="SBP_bac_6"/>
    <property type="match status" value="1"/>
</dbReference>
<keyword evidence="5" id="KW-1185">Reference proteome</keyword>
<keyword evidence="2" id="KW-0472">Membrane</keyword>
<keyword evidence="2" id="KW-1133">Transmembrane helix</keyword>
<dbReference type="InterPro" id="IPR006694">
    <property type="entry name" value="Fatty_acid_hydroxylase"/>
</dbReference>
<dbReference type="GO" id="GO:0005506">
    <property type="term" value="F:iron ion binding"/>
    <property type="evidence" value="ECO:0007669"/>
    <property type="project" value="InterPro"/>
</dbReference>
<dbReference type="GO" id="GO:0008610">
    <property type="term" value="P:lipid biosynthetic process"/>
    <property type="evidence" value="ECO:0007669"/>
    <property type="project" value="InterPro"/>
</dbReference>
<sequence length="685" mass="75320">MLAILIDYLGSIADAFVNPQKRVFLGYLASALVIALAASVLAAGGWRQGLRAGLVRAFDRRIWFSRSARADYLIVFINRAAMMLIAPRLITHMTVASALYLWLHGWAGMPASPSPEMPAWAVAALFSVVLFLADDFSRYAVHRMMHRSPLLWPFHAVHHTAEVLTPLTVYRTHPVEGVLFALRSAAVQGLVIAGFVFFVDSRVDLVTVLGANALVFAFNVAGSNLRHSHVPIRYGRRLERFLISPAQHQIHHSLAARHHDRNFGAALAVWDWIGGSLVVSQRGEELRFGVAAAPGHDANSLYNLYVGPVRLAAQAFRRVPPIRFLGRTFMQAFNAVRHGGRPAAARVRAFALGAGVLAAATLAAGDLSAAEGELDIYSHRQPFLIQPFIDAFTEQTDVKVNVVYASKGLAQRLLVEGERSPADLVLTVDIGRLGVYADKDLLAKVDSDVLEENIPAHLRDPEGRWFGLSIRTRVVAVSRERVEPGAITRIEDLADPKWEGRICSRPGSHVYNRALLASLIAAHGVDKAEAWAEGLVANLARRPQGNDRAQIKAIHEGECDVAIINHYYYGKLKSSETPEHREWAESVQLVFTNQEDRGSHVNISGGGVAKHADNKADAVRFLEFLTSPEAQRLYAEVNTEYPVNPAVETPASLAEWGAFKADELPIYRIAELAPEAQKIIDRVGW</sequence>
<dbReference type="GO" id="GO:0016491">
    <property type="term" value="F:oxidoreductase activity"/>
    <property type="evidence" value="ECO:0007669"/>
    <property type="project" value="InterPro"/>
</dbReference>
<dbReference type="Pfam" id="PF04116">
    <property type="entry name" value="FA_hydroxylase"/>
    <property type="match status" value="1"/>
</dbReference>
<dbReference type="PANTHER" id="PTHR30006">
    <property type="entry name" value="THIAMINE-BINDING PERIPLASMIC PROTEIN-RELATED"/>
    <property type="match status" value="1"/>
</dbReference>
<dbReference type="EMBL" id="PHIG01000044">
    <property type="protein sequence ID" value="PJK28422.1"/>
    <property type="molecule type" value="Genomic_DNA"/>
</dbReference>
<evidence type="ECO:0000256" key="2">
    <source>
        <dbReference type="SAM" id="Phobius"/>
    </source>
</evidence>
<organism evidence="4 5">
    <name type="scientific">Minwuia thermotolerans</name>
    <dbReference type="NCBI Taxonomy" id="2056226"/>
    <lineage>
        <taxon>Bacteria</taxon>
        <taxon>Pseudomonadati</taxon>
        <taxon>Pseudomonadota</taxon>
        <taxon>Alphaproteobacteria</taxon>
        <taxon>Minwuiales</taxon>
        <taxon>Minwuiaceae</taxon>
        <taxon>Minwuia</taxon>
    </lineage>
</organism>
<dbReference type="PANTHER" id="PTHR30006:SF15">
    <property type="entry name" value="IRON-UTILIZATION PERIPLASMIC PROTEIN"/>
    <property type="match status" value="1"/>
</dbReference>
<evidence type="ECO:0000313" key="4">
    <source>
        <dbReference type="EMBL" id="PJK28422.1"/>
    </source>
</evidence>
<evidence type="ECO:0000313" key="5">
    <source>
        <dbReference type="Proteomes" id="UP000229498"/>
    </source>
</evidence>
<dbReference type="OrthoDB" id="9769567at2"/>
<evidence type="ECO:0000259" key="3">
    <source>
        <dbReference type="Pfam" id="PF04116"/>
    </source>
</evidence>
<dbReference type="Proteomes" id="UP000229498">
    <property type="component" value="Unassembled WGS sequence"/>
</dbReference>
<name>A0A2M9FY88_9PROT</name>
<keyword evidence="1" id="KW-0732">Signal</keyword>
<proteinExistence type="predicted"/>
<protein>
    <recommendedName>
        <fullName evidence="3">Fatty acid hydroxylase domain-containing protein</fullName>
    </recommendedName>
</protein>
<feature type="transmembrane region" description="Helical" evidence="2">
    <location>
        <begin position="180"/>
        <end position="199"/>
    </location>
</feature>
<dbReference type="AlphaFoldDB" id="A0A2M9FY88"/>
<feature type="transmembrane region" description="Helical" evidence="2">
    <location>
        <begin position="24"/>
        <end position="46"/>
    </location>
</feature>
<feature type="domain" description="Fatty acid hydroxylase" evidence="3">
    <location>
        <begin position="128"/>
        <end position="275"/>
    </location>
</feature>
<reference evidence="4 5" key="1">
    <citation type="submission" date="2017-11" db="EMBL/GenBank/DDBJ databases">
        <title>Draft genome sequence of Rhizobiales bacterium SY3-13.</title>
        <authorList>
            <person name="Sun C."/>
        </authorList>
    </citation>
    <scope>NUCLEOTIDE SEQUENCE [LARGE SCALE GENOMIC DNA]</scope>
    <source>
        <strain evidence="4 5">SY3-13</strain>
    </source>
</reference>
<dbReference type="SUPFAM" id="SSF53850">
    <property type="entry name" value="Periplasmic binding protein-like II"/>
    <property type="match status" value="1"/>
</dbReference>
<dbReference type="Gene3D" id="3.40.190.10">
    <property type="entry name" value="Periplasmic binding protein-like II"/>
    <property type="match status" value="2"/>
</dbReference>
<evidence type="ECO:0000256" key="1">
    <source>
        <dbReference type="ARBA" id="ARBA00022729"/>
    </source>
</evidence>
<feature type="transmembrane region" description="Helical" evidence="2">
    <location>
        <begin position="119"/>
        <end position="137"/>
    </location>
</feature>
<accession>A0A2M9FY88</accession>
<comment type="caution">
    <text evidence="4">The sequence shown here is derived from an EMBL/GenBank/DDBJ whole genome shotgun (WGS) entry which is preliminary data.</text>
</comment>
<dbReference type="GO" id="GO:0030288">
    <property type="term" value="C:outer membrane-bounded periplasmic space"/>
    <property type="evidence" value="ECO:0007669"/>
    <property type="project" value="TreeGrafter"/>
</dbReference>
<feature type="transmembrane region" description="Helical" evidence="2">
    <location>
        <begin position="89"/>
        <end position="107"/>
    </location>
</feature>
<gene>
    <name evidence="4" type="ORF">CVT23_17115</name>
</gene>
<keyword evidence="2" id="KW-0812">Transmembrane</keyword>
<dbReference type="RefSeq" id="WP_109795764.1">
    <property type="nucleotide sequence ID" value="NZ_PHIG01000044.1"/>
</dbReference>
<dbReference type="CDD" id="cd13542">
    <property type="entry name" value="PBP2_FutA1_ilke"/>
    <property type="match status" value="1"/>
</dbReference>